<dbReference type="GO" id="GO:0016887">
    <property type="term" value="F:ATP hydrolysis activity"/>
    <property type="evidence" value="ECO:0007669"/>
    <property type="project" value="InterPro"/>
</dbReference>
<feature type="domain" description="DNA mismatch repair protein S5" evidence="8">
    <location>
        <begin position="211"/>
        <end position="329"/>
    </location>
</feature>
<dbReference type="GO" id="GO:0006298">
    <property type="term" value="P:mismatch repair"/>
    <property type="evidence" value="ECO:0007669"/>
    <property type="project" value="UniProtKB-UniRule"/>
</dbReference>
<dbReference type="SUPFAM" id="SSF55874">
    <property type="entry name" value="ATPase domain of HSP90 chaperone/DNA topoisomerase II/histidine kinase"/>
    <property type="match status" value="1"/>
</dbReference>
<dbReference type="PANTHER" id="PTHR10073:SF12">
    <property type="entry name" value="DNA MISMATCH REPAIR PROTEIN MLH1"/>
    <property type="match status" value="1"/>
</dbReference>
<dbReference type="InterPro" id="IPR037198">
    <property type="entry name" value="MutL_C_sf"/>
</dbReference>
<evidence type="ECO:0000256" key="1">
    <source>
        <dbReference type="ARBA" id="ARBA00006082"/>
    </source>
</evidence>
<dbReference type="InterPro" id="IPR036890">
    <property type="entry name" value="HATPase_C_sf"/>
</dbReference>
<dbReference type="Gene3D" id="3.30.230.10">
    <property type="match status" value="1"/>
</dbReference>
<dbReference type="GO" id="GO:0032300">
    <property type="term" value="C:mismatch repair complex"/>
    <property type="evidence" value="ECO:0007669"/>
    <property type="project" value="InterPro"/>
</dbReference>
<comment type="similarity">
    <text evidence="1 5">Belongs to the DNA mismatch repair MutL/HexB family.</text>
</comment>
<dbReference type="Pfam" id="PF08676">
    <property type="entry name" value="MutL_C"/>
    <property type="match status" value="1"/>
</dbReference>
<feature type="domain" description="MutL C-terminal dimerisation" evidence="7">
    <location>
        <begin position="426"/>
        <end position="572"/>
    </location>
</feature>
<dbReference type="SMART" id="SM00853">
    <property type="entry name" value="MutL_C"/>
    <property type="match status" value="1"/>
</dbReference>
<evidence type="ECO:0000256" key="3">
    <source>
        <dbReference type="ARBA" id="ARBA00022763"/>
    </source>
</evidence>
<dbReference type="GO" id="GO:0004519">
    <property type="term" value="F:endonuclease activity"/>
    <property type="evidence" value="ECO:0007669"/>
    <property type="project" value="UniProtKB-KW"/>
</dbReference>
<dbReference type="InterPro" id="IPR042120">
    <property type="entry name" value="MutL_C_dimsub"/>
</dbReference>
<feature type="region of interest" description="Disordered" evidence="6">
    <location>
        <begin position="378"/>
        <end position="406"/>
    </location>
</feature>
<keyword evidence="10" id="KW-1185">Reference proteome</keyword>
<keyword evidence="9" id="KW-0540">Nuclease</keyword>
<dbReference type="InterPro" id="IPR014762">
    <property type="entry name" value="DNA_mismatch_repair_CS"/>
</dbReference>
<comment type="caution">
    <text evidence="9">The sequence shown here is derived from an EMBL/GenBank/DDBJ whole genome shotgun (WGS) entry which is preliminary data.</text>
</comment>
<dbReference type="GO" id="GO:0005524">
    <property type="term" value="F:ATP binding"/>
    <property type="evidence" value="ECO:0007669"/>
    <property type="project" value="InterPro"/>
</dbReference>
<dbReference type="SUPFAM" id="SSF118116">
    <property type="entry name" value="DNA mismatch repair protein MutL"/>
    <property type="match status" value="1"/>
</dbReference>
<dbReference type="SUPFAM" id="SSF54211">
    <property type="entry name" value="Ribosomal protein S5 domain 2-like"/>
    <property type="match status" value="1"/>
</dbReference>
<dbReference type="Gene3D" id="3.30.1370.100">
    <property type="entry name" value="MutL, C-terminal domain, regulatory subdomain"/>
    <property type="match status" value="1"/>
</dbReference>
<dbReference type="GO" id="GO:0140664">
    <property type="term" value="F:ATP-dependent DNA damage sensor activity"/>
    <property type="evidence" value="ECO:0007669"/>
    <property type="project" value="InterPro"/>
</dbReference>
<accession>A0A969WCV9</accession>
<evidence type="ECO:0000256" key="4">
    <source>
        <dbReference type="ARBA" id="ARBA00023204"/>
    </source>
</evidence>
<dbReference type="Gene3D" id="3.30.565.10">
    <property type="entry name" value="Histidine kinase-like ATPase, C-terminal domain"/>
    <property type="match status" value="1"/>
</dbReference>
<dbReference type="GO" id="GO:0030983">
    <property type="term" value="F:mismatched DNA binding"/>
    <property type="evidence" value="ECO:0007669"/>
    <property type="project" value="InterPro"/>
</dbReference>
<dbReference type="NCBIfam" id="TIGR00585">
    <property type="entry name" value="mutl"/>
    <property type="match status" value="1"/>
</dbReference>
<reference evidence="9" key="1">
    <citation type="submission" date="2020-03" db="EMBL/GenBank/DDBJ databases">
        <title>Solimonas marina sp. nov., isolated from deep seawater of the Pacific Ocean.</title>
        <authorList>
            <person name="Liu X."/>
            <person name="Lai Q."/>
            <person name="Sun F."/>
            <person name="Gai Y."/>
            <person name="Li G."/>
            <person name="Shao Z."/>
        </authorList>
    </citation>
    <scope>NUCLEOTIDE SEQUENCE</scope>
    <source>
        <strain evidence="9">C16B3</strain>
    </source>
</reference>
<sequence>MIRVLPDTLVNQIAAGEVVERPAAVVKELVENSLDAGARAVEVEIEQGGAGLIRIRDDGKGIAADELSLALTRHATSKIGSFDDLERVATLGFRGEALPSILSVSRLKLVSRTADAEHAWELGGAGHIDGAVPRPAAHPFGTMIEVRDLFFNTPARRKFLKTEATEFRQIQQAVSRIALSRFDVGFALRHNGRRVFDLVPAAGDEGRLSRIREICGDEFVTQSTAIDESRLGMRLHGWIGLPSFARPQADLQYIYVNGRLIRDRLLAFALKRAFADVMHSTHHPAYVVYLEVDPASVDVNVHPQKTEVRFREARQVHDLLFGAVHQLLRRLRPEPERHHQIQLAAEPMPDVVPGFVAPSGGASVSVWRQTARLDLREPSANRYAAPRTSESPGASLWQPPKPAPISESSAEIAATPAADARPLGTPLAQVHGIYILAQNDHGLVLIDAHAGHERVLYERLKQQLEEGGVPAQALLVPEVVTMAEDEADALEAQHEQLRRYGLEFDRSGPGSILVRAVPPLLGRDAVATLLRELVGDEVRRDSDTHFGEALDAQHRVLADVACKSAIKAHRRLTIAEMDALLRDMERTDLAGQCNHGRPTWMQITLAELDRLFLRGR</sequence>
<dbReference type="PANTHER" id="PTHR10073">
    <property type="entry name" value="DNA MISMATCH REPAIR PROTEIN MLH, PMS, MUTL"/>
    <property type="match status" value="1"/>
</dbReference>
<dbReference type="CDD" id="cd16926">
    <property type="entry name" value="HATPase_MutL-MLH-PMS-like"/>
    <property type="match status" value="1"/>
</dbReference>
<gene>
    <name evidence="5 9" type="primary">mutL</name>
    <name evidence="9" type="ORF">G7Y82_09225</name>
</gene>
<dbReference type="InterPro" id="IPR020568">
    <property type="entry name" value="Ribosomal_Su5_D2-typ_SF"/>
</dbReference>
<dbReference type="CDD" id="cd03482">
    <property type="entry name" value="MutL_Trans_MutL"/>
    <property type="match status" value="1"/>
</dbReference>
<dbReference type="AlphaFoldDB" id="A0A969WCV9"/>
<name>A0A969WCV9_9GAMM</name>
<evidence type="ECO:0000256" key="5">
    <source>
        <dbReference type="HAMAP-Rule" id="MF_00149"/>
    </source>
</evidence>
<evidence type="ECO:0000259" key="7">
    <source>
        <dbReference type="SMART" id="SM00853"/>
    </source>
</evidence>
<keyword evidence="9" id="KW-0255">Endonuclease</keyword>
<evidence type="ECO:0000313" key="10">
    <source>
        <dbReference type="Proteomes" id="UP000653472"/>
    </source>
</evidence>
<evidence type="ECO:0000256" key="2">
    <source>
        <dbReference type="ARBA" id="ARBA00021975"/>
    </source>
</evidence>
<dbReference type="Gene3D" id="3.30.1540.20">
    <property type="entry name" value="MutL, C-terminal domain, dimerisation subdomain"/>
    <property type="match status" value="1"/>
</dbReference>
<dbReference type="InterPro" id="IPR020667">
    <property type="entry name" value="DNA_mismatch_repair_MutL"/>
</dbReference>
<dbReference type="HAMAP" id="MF_00149">
    <property type="entry name" value="DNA_mis_repair"/>
    <property type="match status" value="1"/>
</dbReference>
<organism evidence="9 10">
    <name type="scientific">Solimonas marina</name>
    <dbReference type="NCBI Taxonomy" id="2714601"/>
    <lineage>
        <taxon>Bacteria</taxon>
        <taxon>Pseudomonadati</taxon>
        <taxon>Pseudomonadota</taxon>
        <taxon>Gammaproteobacteria</taxon>
        <taxon>Nevskiales</taxon>
        <taxon>Nevskiaceae</taxon>
        <taxon>Solimonas</taxon>
    </lineage>
</organism>
<evidence type="ECO:0000313" key="9">
    <source>
        <dbReference type="EMBL" id="NKF22500.1"/>
    </source>
</evidence>
<dbReference type="InterPro" id="IPR038973">
    <property type="entry name" value="MutL/Mlh/Pms-like"/>
</dbReference>
<dbReference type="EMBL" id="JAAVXB010000004">
    <property type="protein sequence ID" value="NKF22500.1"/>
    <property type="molecule type" value="Genomic_DNA"/>
</dbReference>
<keyword evidence="3 5" id="KW-0227">DNA damage</keyword>
<dbReference type="Pfam" id="PF01119">
    <property type="entry name" value="DNA_mis_repair"/>
    <property type="match status" value="1"/>
</dbReference>
<dbReference type="FunFam" id="3.30.565.10:FF:000003">
    <property type="entry name" value="DNA mismatch repair endonuclease MutL"/>
    <property type="match status" value="1"/>
</dbReference>
<dbReference type="InterPro" id="IPR002099">
    <property type="entry name" value="MutL/Mlh/PMS"/>
</dbReference>
<keyword evidence="9" id="KW-0378">Hydrolase</keyword>
<dbReference type="InterPro" id="IPR013507">
    <property type="entry name" value="DNA_mismatch_S5_2-like"/>
</dbReference>
<dbReference type="Pfam" id="PF13589">
    <property type="entry name" value="HATPase_c_3"/>
    <property type="match status" value="1"/>
</dbReference>
<keyword evidence="4 5" id="KW-0234">DNA repair</keyword>
<dbReference type="InterPro" id="IPR014790">
    <property type="entry name" value="MutL_C"/>
</dbReference>
<proteinExistence type="inferred from homology"/>
<evidence type="ECO:0000259" key="8">
    <source>
        <dbReference type="SMART" id="SM01340"/>
    </source>
</evidence>
<dbReference type="PROSITE" id="PS00058">
    <property type="entry name" value="DNA_MISMATCH_REPAIR_1"/>
    <property type="match status" value="1"/>
</dbReference>
<evidence type="ECO:0000256" key="6">
    <source>
        <dbReference type="SAM" id="MobiDB-lite"/>
    </source>
</evidence>
<dbReference type="InterPro" id="IPR014721">
    <property type="entry name" value="Ribsml_uS5_D2-typ_fold_subgr"/>
</dbReference>
<dbReference type="SMART" id="SM01340">
    <property type="entry name" value="DNA_mis_repair"/>
    <property type="match status" value="1"/>
</dbReference>
<dbReference type="NCBIfam" id="NF000949">
    <property type="entry name" value="PRK00095.1-2"/>
    <property type="match status" value="1"/>
</dbReference>
<dbReference type="RefSeq" id="WP_168147756.1">
    <property type="nucleotide sequence ID" value="NZ_JAAVXB010000004.1"/>
</dbReference>
<dbReference type="InterPro" id="IPR042121">
    <property type="entry name" value="MutL_C_regsub"/>
</dbReference>
<protein>
    <recommendedName>
        <fullName evidence="2 5">DNA mismatch repair protein MutL</fullName>
    </recommendedName>
</protein>
<comment type="function">
    <text evidence="5">This protein is involved in the repair of mismatches in DNA. It is required for dam-dependent methyl-directed DNA mismatch repair. May act as a 'molecular matchmaker', a protein that promotes the formation of a stable complex between two or more DNA-binding proteins in an ATP-dependent manner without itself being part of a final effector complex.</text>
</comment>
<dbReference type="Proteomes" id="UP000653472">
    <property type="component" value="Unassembled WGS sequence"/>
</dbReference>